<dbReference type="PANTHER" id="PTHR21331">
    <property type="entry name" value="BRCA1-ASSOCIATED ATM ACTIVATOR 1"/>
    <property type="match status" value="1"/>
</dbReference>
<dbReference type="InterPro" id="IPR016024">
    <property type="entry name" value="ARM-type_fold"/>
</dbReference>
<name>A0AAR5P089_DENPD</name>
<dbReference type="Proteomes" id="UP000019118">
    <property type="component" value="Unassembled WGS sequence"/>
</dbReference>
<evidence type="ECO:0000256" key="2">
    <source>
        <dbReference type="ARBA" id="ARBA00022490"/>
    </source>
</evidence>
<dbReference type="InterPro" id="IPR038904">
    <property type="entry name" value="BRAT1"/>
</dbReference>
<dbReference type="EnsemblMetazoa" id="XM_019898708.1">
    <property type="protein sequence ID" value="XP_019754267.1"/>
    <property type="gene ID" value="LOC109533403"/>
</dbReference>
<dbReference type="EnsemblMetazoa" id="XM_019898709.1">
    <property type="protein sequence ID" value="XP_019754268.1"/>
    <property type="gene ID" value="LOC109533403"/>
</dbReference>
<organism evidence="4 5">
    <name type="scientific">Dendroctonus ponderosae</name>
    <name type="common">Mountain pine beetle</name>
    <dbReference type="NCBI Taxonomy" id="77166"/>
    <lineage>
        <taxon>Eukaryota</taxon>
        <taxon>Metazoa</taxon>
        <taxon>Ecdysozoa</taxon>
        <taxon>Arthropoda</taxon>
        <taxon>Hexapoda</taxon>
        <taxon>Insecta</taxon>
        <taxon>Pterygota</taxon>
        <taxon>Neoptera</taxon>
        <taxon>Endopterygota</taxon>
        <taxon>Coleoptera</taxon>
        <taxon>Polyphaga</taxon>
        <taxon>Cucujiformia</taxon>
        <taxon>Curculionidae</taxon>
        <taxon>Scolytinae</taxon>
        <taxon>Dendroctonus</taxon>
    </lineage>
</organism>
<dbReference type="GeneID" id="109533403"/>
<protein>
    <submittedName>
        <fullName evidence="4">Uncharacterized protein</fullName>
    </submittedName>
</protein>
<dbReference type="RefSeq" id="XP_019754268.1">
    <property type="nucleotide sequence ID" value="XM_019898709.2"/>
</dbReference>
<dbReference type="KEGG" id="dpa:109533403"/>
<evidence type="ECO:0000256" key="3">
    <source>
        <dbReference type="ARBA" id="ARBA00061308"/>
    </source>
</evidence>
<accession>A0AAR5P089</accession>
<reference evidence="5" key="1">
    <citation type="journal article" date="2013" name="Genome Biol.">
        <title>Draft genome of the mountain pine beetle, Dendroctonus ponderosae Hopkins, a major forest pest.</title>
        <authorList>
            <person name="Keeling C.I."/>
            <person name="Yuen M.M."/>
            <person name="Liao N.Y."/>
            <person name="Docking T.R."/>
            <person name="Chan S.K."/>
            <person name="Taylor G.A."/>
            <person name="Palmquist D.L."/>
            <person name="Jackman S.D."/>
            <person name="Nguyen A."/>
            <person name="Li M."/>
            <person name="Henderson H."/>
            <person name="Janes J.K."/>
            <person name="Zhao Y."/>
            <person name="Pandoh P."/>
            <person name="Moore R."/>
            <person name="Sperling F.A."/>
            <person name="Huber D.P."/>
            <person name="Birol I."/>
            <person name="Jones S.J."/>
            <person name="Bohlmann J."/>
        </authorList>
    </citation>
    <scope>NUCLEOTIDE SEQUENCE</scope>
</reference>
<sequence length="934" mass="107333">MEYNYADHLDLEWESLLNGYLKSFSCEREGKGVNYDEVLAKIFSSDNEVEQETNYRDKEQCEKCLSESLNFLSKRATLPRQSQIRFLLTLAKFTSRDETCFINLTANNVLPGLLYVSKPTDIPFEKETKILFLELLDSFLEHQSGINGLMETKYWTYAYKVTLDHQGLDEEVTTIGYKFLTKLLDKMHSFNSESCYSVLHVLAGPLLSSARIIEATRSNSPKEHFQMIQDLKPSLLCLVEIQERLLEAYTAGVLHLMVNLEVDVASDTISKTTNDKVACLSLDRIVLTLSFFKLADIFDGIKSINEDPLAITGFLRIAETETDKGLIDLVFELYYYALKYLKNISEKLPKYTLKGKNLDIENELVGLQLELILLISEKLGHQLLKNLDLDMMRMTYVSKLVQNFSFNSLQVGQKIRKNIPLLPFEAFSDSVKVIIRSRHLYSKEHLGTVFETLIYSMQDTVDYVKQVVSQQQAPEAGLKTYMLQLLTAMYIFIESFNLGWSDSVKILELSYILNSGCTAYQWPTPIVVQACKLLELVIARRLSPSMSLLIDCNEDLTELGPTLYHKCFTTEWEVRKSALELINTITISANTSFASFKHILIEASLPHLISTMALNDEHHLVRAAAFKCLQEMFEWNDIENIIPRNPYINKVLDVLATHIDPLVKAEMVKLVRIACLNQEGLEDAVLSKVYRSMEQIMSPMASSLVQVEGLQFWCSITIKHLSQQGWLDRKFPSVTFSKRIISMTNQEVRKRVYKALNELTAIGCLSTLVKVARFENLSEEPEKYLNKILLRFNELFREHDITPESMVFNQEFEDMPHVSNCNFSTSLNLQQTNDSDKLLQEIIDDTVMKMIPDDLEFCQDEDLYTLIDEKFARKNAHFVRPLMGLEASYTTPAEFVDFVFQRIAYITCRKDSEYNKNMSSPQLKSADVYNIIDY</sequence>
<dbReference type="Gene3D" id="1.25.10.10">
    <property type="entry name" value="Leucine-rich Repeat Variant"/>
    <property type="match status" value="1"/>
</dbReference>
<dbReference type="GO" id="GO:0005634">
    <property type="term" value="C:nucleus"/>
    <property type="evidence" value="ECO:0007669"/>
    <property type="project" value="TreeGrafter"/>
</dbReference>
<keyword evidence="2" id="KW-0963">Cytoplasm</keyword>
<proteinExistence type="inferred from homology"/>
<comment type="subcellular location">
    <subcellularLocation>
        <location evidence="1">Cytoplasm</location>
    </subcellularLocation>
</comment>
<evidence type="ECO:0000313" key="4">
    <source>
        <dbReference type="EnsemblMetazoa" id="XP_019754267.1"/>
    </source>
</evidence>
<evidence type="ECO:0000313" key="5">
    <source>
        <dbReference type="Proteomes" id="UP000019118"/>
    </source>
</evidence>
<keyword evidence="5" id="KW-1185">Reference proteome</keyword>
<dbReference type="InterPro" id="IPR011989">
    <property type="entry name" value="ARM-like"/>
</dbReference>
<dbReference type="PANTHER" id="PTHR21331:SF2">
    <property type="entry name" value="BRCA1-ASSOCIATED ATM ACTIVATOR 1"/>
    <property type="match status" value="1"/>
</dbReference>
<dbReference type="RefSeq" id="XP_019754267.1">
    <property type="nucleotide sequence ID" value="XM_019898708.2"/>
</dbReference>
<dbReference type="GO" id="GO:0005737">
    <property type="term" value="C:cytoplasm"/>
    <property type="evidence" value="ECO:0007669"/>
    <property type="project" value="UniProtKB-SubCell"/>
</dbReference>
<dbReference type="GO" id="GO:0006974">
    <property type="term" value="P:DNA damage response"/>
    <property type="evidence" value="ECO:0007669"/>
    <property type="project" value="InterPro"/>
</dbReference>
<comment type="similarity">
    <text evidence="3">Belongs to the BRAT1 family.</text>
</comment>
<dbReference type="AlphaFoldDB" id="A0AAR5P089"/>
<dbReference type="GO" id="GO:0008283">
    <property type="term" value="P:cell population proliferation"/>
    <property type="evidence" value="ECO:0007669"/>
    <property type="project" value="InterPro"/>
</dbReference>
<reference evidence="4" key="2">
    <citation type="submission" date="2024-08" db="UniProtKB">
        <authorList>
            <consortium name="EnsemblMetazoa"/>
        </authorList>
    </citation>
    <scope>IDENTIFICATION</scope>
</reference>
<dbReference type="SUPFAM" id="SSF48371">
    <property type="entry name" value="ARM repeat"/>
    <property type="match status" value="1"/>
</dbReference>
<evidence type="ECO:0000256" key="1">
    <source>
        <dbReference type="ARBA" id="ARBA00004496"/>
    </source>
</evidence>